<proteinExistence type="predicted"/>
<organism evidence="1 2">
    <name type="scientific">Aphanomyces euteiches</name>
    <dbReference type="NCBI Taxonomy" id="100861"/>
    <lineage>
        <taxon>Eukaryota</taxon>
        <taxon>Sar</taxon>
        <taxon>Stramenopiles</taxon>
        <taxon>Oomycota</taxon>
        <taxon>Saprolegniomycetes</taxon>
        <taxon>Saprolegniales</taxon>
        <taxon>Verrucalvaceae</taxon>
        <taxon>Aphanomyces</taxon>
    </lineage>
</organism>
<dbReference type="EMBL" id="VJMJ01000103">
    <property type="protein sequence ID" value="KAF0734891.1"/>
    <property type="molecule type" value="Genomic_DNA"/>
</dbReference>
<evidence type="ECO:0000313" key="2">
    <source>
        <dbReference type="Proteomes" id="UP000481153"/>
    </source>
</evidence>
<gene>
    <name evidence="1" type="ORF">Ae201684_008553</name>
</gene>
<evidence type="ECO:0000313" key="1">
    <source>
        <dbReference type="EMBL" id="KAF0734891.1"/>
    </source>
</evidence>
<dbReference type="VEuPathDB" id="FungiDB:AeMF1_020336"/>
<keyword evidence="2" id="KW-1185">Reference proteome</keyword>
<name>A0A6G0X4L9_9STRA</name>
<dbReference type="Proteomes" id="UP000481153">
    <property type="component" value="Unassembled WGS sequence"/>
</dbReference>
<evidence type="ECO:0008006" key="3">
    <source>
        <dbReference type="Google" id="ProtNLM"/>
    </source>
</evidence>
<protein>
    <recommendedName>
        <fullName evidence="3">DUF4145 domain-containing protein</fullName>
    </recommendedName>
</protein>
<comment type="caution">
    <text evidence="1">The sequence shown here is derived from an EMBL/GenBank/DDBJ whole genome shotgun (WGS) entry which is preliminary data.</text>
</comment>
<reference evidence="1 2" key="1">
    <citation type="submission" date="2019-07" db="EMBL/GenBank/DDBJ databases">
        <title>Genomics analysis of Aphanomyces spp. identifies a new class of oomycete effector associated with host adaptation.</title>
        <authorList>
            <person name="Gaulin E."/>
        </authorList>
    </citation>
    <scope>NUCLEOTIDE SEQUENCE [LARGE SCALE GENOMIC DNA]</scope>
    <source>
        <strain evidence="1 2">ATCC 201684</strain>
    </source>
</reference>
<dbReference type="AlphaFoldDB" id="A0A6G0X4L9"/>
<accession>A0A6G0X4L9</accession>
<sequence length="113" mass="12576">MGASSSKYIHSSNDYELVIKCSKELEYILEASFGAQGKGLHEKISAASSQLSPQLVKQMRFLATIRNRLIHERGFDRIPDRERFIQQFEQAANELNQLVQARGGTGGSSCAVM</sequence>